<dbReference type="EMBL" id="MLFT02000009">
    <property type="protein sequence ID" value="PHT37816.1"/>
    <property type="molecule type" value="Genomic_DNA"/>
</dbReference>
<proteinExistence type="predicted"/>
<keyword evidence="3" id="KW-0812">Transmembrane</keyword>
<evidence type="ECO:0008006" key="6">
    <source>
        <dbReference type="Google" id="ProtNLM"/>
    </source>
</evidence>
<organism evidence="4 5">
    <name type="scientific">Capsicum baccatum</name>
    <name type="common">Peruvian pepper</name>
    <dbReference type="NCBI Taxonomy" id="33114"/>
    <lineage>
        <taxon>Eukaryota</taxon>
        <taxon>Viridiplantae</taxon>
        <taxon>Streptophyta</taxon>
        <taxon>Embryophyta</taxon>
        <taxon>Tracheophyta</taxon>
        <taxon>Spermatophyta</taxon>
        <taxon>Magnoliopsida</taxon>
        <taxon>eudicotyledons</taxon>
        <taxon>Gunneridae</taxon>
        <taxon>Pentapetalae</taxon>
        <taxon>asterids</taxon>
        <taxon>lamiids</taxon>
        <taxon>Solanales</taxon>
        <taxon>Solanaceae</taxon>
        <taxon>Solanoideae</taxon>
        <taxon>Capsiceae</taxon>
        <taxon>Capsicum</taxon>
    </lineage>
</organism>
<dbReference type="PANTHER" id="PTHR31342:SF10">
    <property type="entry name" value="CHUP1-LIKE PROTEIN"/>
    <property type="match status" value="1"/>
</dbReference>
<comment type="caution">
    <text evidence="4">The sequence shown here is derived from an EMBL/GenBank/DDBJ whole genome shotgun (WGS) entry which is preliminary data.</text>
</comment>
<evidence type="ECO:0000313" key="4">
    <source>
        <dbReference type="EMBL" id="PHT37816.1"/>
    </source>
</evidence>
<dbReference type="GO" id="GO:0072699">
    <property type="term" value="P:protein localization to cortical microtubule cytoskeleton"/>
    <property type="evidence" value="ECO:0007669"/>
    <property type="project" value="TreeGrafter"/>
</dbReference>
<keyword evidence="5" id="KW-1185">Reference proteome</keyword>
<reference evidence="5" key="2">
    <citation type="journal article" date="2017" name="J. Anim. Genet.">
        <title>Multiple reference genome sequences of hot pepper reveal the massive evolution of plant disease resistance genes by retroduplication.</title>
        <authorList>
            <person name="Kim S."/>
            <person name="Park J."/>
            <person name="Yeom S.-I."/>
            <person name="Kim Y.-M."/>
            <person name="Seo E."/>
            <person name="Kim K.-T."/>
            <person name="Kim M.-S."/>
            <person name="Lee J.M."/>
            <person name="Cheong K."/>
            <person name="Shin H.-S."/>
            <person name="Kim S.-B."/>
            <person name="Han K."/>
            <person name="Lee J."/>
            <person name="Park M."/>
            <person name="Lee H.-A."/>
            <person name="Lee H.-Y."/>
            <person name="Lee Y."/>
            <person name="Oh S."/>
            <person name="Lee J.H."/>
            <person name="Choi E."/>
            <person name="Choi E."/>
            <person name="Lee S.E."/>
            <person name="Jeon J."/>
            <person name="Kim H."/>
            <person name="Choi G."/>
            <person name="Song H."/>
            <person name="Lee J."/>
            <person name="Lee S.-C."/>
            <person name="Kwon J.-K."/>
            <person name="Lee H.-Y."/>
            <person name="Koo N."/>
            <person name="Hong Y."/>
            <person name="Kim R.W."/>
            <person name="Kang W.-H."/>
            <person name="Huh J.H."/>
            <person name="Kang B.-C."/>
            <person name="Yang T.-J."/>
            <person name="Lee Y.-H."/>
            <person name="Bennetzen J.L."/>
            <person name="Choi D."/>
        </authorList>
    </citation>
    <scope>NUCLEOTIDE SEQUENCE [LARGE SCALE GENOMIC DNA]</scope>
    <source>
        <strain evidence="5">cv. PBC81</strain>
    </source>
</reference>
<dbReference type="PANTHER" id="PTHR31342">
    <property type="entry name" value="PROTEIN CHUP1, CHLOROPLASTIC"/>
    <property type="match status" value="1"/>
</dbReference>
<dbReference type="AlphaFoldDB" id="A0A2G2VXV6"/>
<evidence type="ECO:0000256" key="3">
    <source>
        <dbReference type="SAM" id="Phobius"/>
    </source>
</evidence>
<feature type="transmembrane region" description="Helical" evidence="3">
    <location>
        <begin position="14"/>
        <end position="32"/>
    </location>
</feature>
<dbReference type="STRING" id="33114.A0A2G2VXV6"/>
<evidence type="ECO:0000256" key="2">
    <source>
        <dbReference type="SAM" id="Coils"/>
    </source>
</evidence>
<gene>
    <name evidence="4" type="ORF">CQW23_21389</name>
</gene>
<keyword evidence="3" id="KW-1133">Transmembrane helix</keyword>
<dbReference type="Proteomes" id="UP000224567">
    <property type="component" value="Unassembled WGS sequence"/>
</dbReference>
<protein>
    <recommendedName>
        <fullName evidence="6">Protein CHUP1, chloroplastic</fullName>
    </recommendedName>
</protein>
<evidence type="ECO:0000256" key="1">
    <source>
        <dbReference type="ARBA" id="ARBA00023054"/>
    </source>
</evidence>
<sequence>MENNTTKVDIIKPVFIKAGIPIAITLVGYIIAKITTKKLSNFQISPIQENPHDESGHQNLENLESLSFIENNDYDHDDDDSLESFDQFQENPHELSCSESPEIFQHPYRILQKCNTLEGSDTPSMKTFLKSLSNTAHEASRNDDNDHYSACRILQKCTTSEGCSDTQPMTFLKIPSNTAHAVPRNDNDHYSTCTLYRDLQEKCKIQEDSEAKFQQYIQLKEKEIALMDMQHKLLLEINKVDYFCKEITLMEGENQRFQYMVIEYLRIMELLDLSKSENSLLHKKVKKLLKKIKEQKFRLEVKEIEITRNQEGLEIKDHVIKQMELEIQQLKMKKNEVEVVTMEDHKELVNELEQLQKEKASEDKELIYLKWRNACLRHELMRRNQEQMNNPELKNLGEENREIFEEFAPKVHEIILKRSSSVGHNESYSNNEHSKRKKLIQKFKKVMF</sequence>
<dbReference type="OrthoDB" id="687739at2759"/>
<name>A0A2G2VXV6_CAPBA</name>
<reference evidence="4 5" key="1">
    <citation type="journal article" date="2017" name="Genome Biol.">
        <title>New reference genome sequences of hot pepper reveal the massive evolution of plant disease-resistance genes by retroduplication.</title>
        <authorList>
            <person name="Kim S."/>
            <person name="Park J."/>
            <person name="Yeom S.I."/>
            <person name="Kim Y.M."/>
            <person name="Seo E."/>
            <person name="Kim K.T."/>
            <person name="Kim M.S."/>
            <person name="Lee J.M."/>
            <person name="Cheong K."/>
            <person name="Shin H.S."/>
            <person name="Kim S.B."/>
            <person name="Han K."/>
            <person name="Lee J."/>
            <person name="Park M."/>
            <person name="Lee H.A."/>
            <person name="Lee H.Y."/>
            <person name="Lee Y."/>
            <person name="Oh S."/>
            <person name="Lee J.H."/>
            <person name="Choi E."/>
            <person name="Choi E."/>
            <person name="Lee S.E."/>
            <person name="Jeon J."/>
            <person name="Kim H."/>
            <person name="Choi G."/>
            <person name="Song H."/>
            <person name="Lee J."/>
            <person name="Lee S.C."/>
            <person name="Kwon J.K."/>
            <person name="Lee H.Y."/>
            <person name="Koo N."/>
            <person name="Hong Y."/>
            <person name="Kim R.W."/>
            <person name="Kang W.H."/>
            <person name="Huh J.H."/>
            <person name="Kang B.C."/>
            <person name="Yang T.J."/>
            <person name="Lee Y.H."/>
            <person name="Bennetzen J.L."/>
            <person name="Choi D."/>
        </authorList>
    </citation>
    <scope>NUCLEOTIDE SEQUENCE [LARGE SCALE GENOMIC DNA]</scope>
    <source>
        <strain evidence="5">cv. PBC81</strain>
    </source>
</reference>
<dbReference type="InterPro" id="IPR040265">
    <property type="entry name" value="CHUP1/IPGA1-like"/>
</dbReference>
<dbReference type="GO" id="GO:0055028">
    <property type="term" value="C:cortical microtubule"/>
    <property type="evidence" value="ECO:0007669"/>
    <property type="project" value="TreeGrafter"/>
</dbReference>
<keyword evidence="3" id="KW-0472">Membrane</keyword>
<evidence type="ECO:0000313" key="5">
    <source>
        <dbReference type="Proteomes" id="UP000224567"/>
    </source>
</evidence>
<accession>A0A2G2VXV6</accession>
<keyword evidence="1 2" id="KW-0175">Coiled coil</keyword>
<feature type="coiled-coil region" evidence="2">
    <location>
        <begin position="285"/>
        <end position="365"/>
    </location>
</feature>